<evidence type="ECO:0000256" key="3">
    <source>
        <dbReference type="ARBA" id="ARBA00022982"/>
    </source>
</evidence>
<comment type="caution">
    <text evidence="7">The sequence shown here is derived from an EMBL/GenBank/DDBJ whole genome shotgun (WGS) entry which is preliminary data.</text>
</comment>
<dbReference type="InterPro" id="IPR052721">
    <property type="entry name" value="ET_Amicyanin"/>
</dbReference>
<protein>
    <recommendedName>
        <fullName evidence="6">Blue (type 1) copper domain-containing protein</fullName>
    </recommendedName>
</protein>
<dbReference type="AlphaFoldDB" id="A0A2U2BT75"/>
<feature type="binding site" evidence="5">
    <location>
        <position position="128"/>
    </location>
    <ligand>
        <name>Cu cation</name>
        <dbReference type="ChEBI" id="CHEBI:23378"/>
    </ligand>
</feature>
<comment type="cofactor">
    <cofactor evidence="5">
        <name>Cu(2+)</name>
        <dbReference type="ChEBI" id="CHEBI:29036"/>
    </cofactor>
    <text evidence="5">The crystal structure with reduced Cu(1+) has also been determined.</text>
</comment>
<evidence type="ECO:0000256" key="5">
    <source>
        <dbReference type="PIRSR" id="PIRSR602387-1"/>
    </source>
</evidence>
<keyword evidence="2 5" id="KW-0479">Metal-binding</keyword>
<dbReference type="RefSeq" id="WP_109252407.1">
    <property type="nucleotide sequence ID" value="NZ_QEXV01000003.1"/>
</dbReference>
<accession>A0A2U2BT75</accession>
<dbReference type="InterPro" id="IPR002387">
    <property type="entry name" value="Plastocyanin"/>
</dbReference>
<dbReference type="PANTHER" id="PTHR36507:SF1">
    <property type="entry name" value="BLL1555 PROTEIN"/>
    <property type="match status" value="1"/>
</dbReference>
<evidence type="ECO:0000259" key="6">
    <source>
        <dbReference type="Pfam" id="PF00127"/>
    </source>
</evidence>
<dbReference type="InterPro" id="IPR000923">
    <property type="entry name" value="BlueCu_1"/>
</dbReference>
<dbReference type="PROSITE" id="PS00196">
    <property type="entry name" value="COPPER_BLUE"/>
    <property type="match status" value="1"/>
</dbReference>
<dbReference type="OrthoDB" id="7510199at2"/>
<feature type="binding site" evidence="5">
    <location>
        <position position="72"/>
    </location>
    <ligand>
        <name>Cu cation</name>
        <dbReference type="ChEBI" id="CHEBI:23378"/>
    </ligand>
</feature>
<dbReference type="Proteomes" id="UP000245168">
    <property type="component" value="Unassembled WGS sequence"/>
</dbReference>
<reference evidence="8" key="1">
    <citation type="submission" date="2018-05" db="EMBL/GenBank/DDBJ databases">
        <authorList>
            <person name="Liu B.-T."/>
        </authorList>
    </citation>
    <scope>NUCLEOTIDE SEQUENCE [LARGE SCALE GENOMIC DNA]</scope>
    <source>
        <strain evidence="8">WD6-1</strain>
    </source>
</reference>
<dbReference type="SUPFAM" id="SSF49503">
    <property type="entry name" value="Cupredoxins"/>
    <property type="match status" value="1"/>
</dbReference>
<organism evidence="7 8">
    <name type="scientific">Marinicauda salina</name>
    <dbReference type="NCBI Taxonomy" id="2135793"/>
    <lineage>
        <taxon>Bacteria</taxon>
        <taxon>Pseudomonadati</taxon>
        <taxon>Pseudomonadota</taxon>
        <taxon>Alphaproteobacteria</taxon>
        <taxon>Maricaulales</taxon>
        <taxon>Maricaulaceae</taxon>
        <taxon>Marinicauda</taxon>
    </lineage>
</organism>
<evidence type="ECO:0000313" key="7">
    <source>
        <dbReference type="EMBL" id="PWE17176.1"/>
    </source>
</evidence>
<dbReference type="InterPro" id="IPR008972">
    <property type="entry name" value="Cupredoxin"/>
</dbReference>
<evidence type="ECO:0000313" key="8">
    <source>
        <dbReference type="Proteomes" id="UP000245168"/>
    </source>
</evidence>
<dbReference type="Gene3D" id="2.60.40.420">
    <property type="entry name" value="Cupredoxins - blue copper proteins"/>
    <property type="match status" value="1"/>
</dbReference>
<evidence type="ECO:0000256" key="4">
    <source>
        <dbReference type="ARBA" id="ARBA00023008"/>
    </source>
</evidence>
<keyword evidence="3" id="KW-0249">Electron transport</keyword>
<dbReference type="PRINTS" id="PR00157">
    <property type="entry name" value="PLASTOCYANIN"/>
</dbReference>
<evidence type="ECO:0000256" key="2">
    <source>
        <dbReference type="ARBA" id="ARBA00022723"/>
    </source>
</evidence>
<dbReference type="PANTHER" id="PTHR36507">
    <property type="entry name" value="BLL1555 PROTEIN"/>
    <property type="match status" value="1"/>
</dbReference>
<feature type="binding site" evidence="5">
    <location>
        <position position="123"/>
    </location>
    <ligand>
        <name>Cu cation</name>
        <dbReference type="ChEBI" id="CHEBI:23378"/>
    </ligand>
</feature>
<dbReference type="EMBL" id="QEXV01000003">
    <property type="protein sequence ID" value="PWE17176.1"/>
    <property type="molecule type" value="Genomic_DNA"/>
</dbReference>
<gene>
    <name evidence="7" type="ORF">DDZ18_05620</name>
</gene>
<feature type="binding site" evidence="5">
    <location>
        <position position="120"/>
    </location>
    <ligand>
        <name>Cu cation</name>
        <dbReference type="ChEBI" id="CHEBI:23378"/>
    </ligand>
</feature>
<keyword evidence="1" id="KW-0813">Transport</keyword>
<proteinExistence type="predicted"/>
<sequence length="174" mass="18150">MTPTRRLLLQAGGTAIAVPLLPLGRARGQEAVFDIVMGGRGGGAQVWFDPVGVLIAPGTRVRWTNLDRANVHTATAYHPDNFGKPARIPVDAAPFDSGYLAPGETFETILTAEGVYDYYCIPHEAAGMAGRILVGTCDDAGFDAPADGRIPRAVADALPAIDAIRASGVVRPAG</sequence>
<dbReference type="GO" id="GO:0009055">
    <property type="term" value="F:electron transfer activity"/>
    <property type="evidence" value="ECO:0007669"/>
    <property type="project" value="InterPro"/>
</dbReference>
<keyword evidence="4 5" id="KW-0186">Copper</keyword>
<dbReference type="Pfam" id="PF00127">
    <property type="entry name" value="Copper-bind"/>
    <property type="match status" value="1"/>
</dbReference>
<name>A0A2U2BT75_9PROT</name>
<dbReference type="GO" id="GO:0005507">
    <property type="term" value="F:copper ion binding"/>
    <property type="evidence" value="ECO:0007669"/>
    <property type="project" value="InterPro"/>
</dbReference>
<keyword evidence="8" id="KW-1185">Reference proteome</keyword>
<feature type="domain" description="Blue (type 1) copper" evidence="6">
    <location>
        <begin position="44"/>
        <end position="134"/>
    </location>
</feature>
<dbReference type="InterPro" id="IPR028871">
    <property type="entry name" value="BlueCu_1_BS"/>
</dbReference>
<evidence type="ECO:0000256" key="1">
    <source>
        <dbReference type="ARBA" id="ARBA00022448"/>
    </source>
</evidence>